<evidence type="ECO:0000313" key="1">
    <source>
        <dbReference type="EMBL" id="JAD66410.1"/>
    </source>
</evidence>
<sequence length="42" mass="4573">MSESIQFQPVGSCPSFSSIVLLHGKHICSLSGYLTVYEKPCV</sequence>
<accession>A0A0A9BZ24</accession>
<reference evidence="1" key="2">
    <citation type="journal article" date="2015" name="Data Brief">
        <title>Shoot transcriptome of the giant reed, Arundo donax.</title>
        <authorList>
            <person name="Barrero R.A."/>
            <person name="Guerrero F.D."/>
            <person name="Moolhuijzen P."/>
            <person name="Goolsby J.A."/>
            <person name="Tidwell J."/>
            <person name="Bellgard S.E."/>
            <person name="Bellgard M.I."/>
        </authorList>
    </citation>
    <scope>NUCLEOTIDE SEQUENCE</scope>
    <source>
        <tissue evidence="1">Shoot tissue taken approximately 20 cm above the soil surface</tissue>
    </source>
</reference>
<organism evidence="1">
    <name type="scientific">Arundo donax</name>
    <name type="common">Giant reed</name>
    <name type="synonym">Donax arundinaceus</name>
    <dbReference type="NCBI Taxonomy" id="35708"/>
    <lineage>
        <taxon>Eukaryota</taxon>
        <taxon>Viridiplantae</taxon>
        <taxon>Streptophyta</taxon>
        <taxon>Embryophyta</taxon>
        <taxon>Tracheophyta</taxon>
        <taxon>Spermatophyta</taxon>
        <taxon>Magnoliopsida</taxon>
        <taxon>Liliopsida</taxon>
        <taxon>Poales</taxon>
        <taxon>Poaceae</taxon>
        <taxon>PACMAD clade</taxon>
        <taxon>Arundinoideae</taxon>
        <taxon>Arundineae</taxon>
        <taxon>Arundo</taxon>
    </lineage>
</organism>
<dbReference type="AlphaFoldDB" id="A0A0A9BZ24"/>
<dbReference type="EMBL" id="GBRH01231485">
    <property type="protein sequence ID" value="JAD66410.1"/>
    <property type="molecule type" value="Transcribed_RNA"/>
</dbReference>
<proteinExistence type="predicted"/>
<name>A0A0A9BZ24_ARUDO</name>
<protein>
    <submittedName>
        <fullName evidence="1">Uncharacterized protein</fullName>
    </submittedName>
</protein>
<reference evidence="1" key="1">
    <citation type="submission" date="2014-09" db="EMBL/GenBank/DDBJ databases">
        <authorList>
            <person name="Magalhaes I.L.F."/>
            <person name="Oliveira U."/>
            <person name="Santos F.R."/>
            <person name="Vidigal T.H.D.A."/>
            <person name="Brescovit A.D."/>
            <person name="Santos A.J."/>
        </authorList>
    </citation>
    <scope>NUCLEOTIDE SEQUENCE</scope>
    <source>
        <tissue evidence="1">Shoot tissue taken approximately 20 cm above the soil surface</tissue>
    </source>
</reference>